<dbReference type="Proteomes" id="UP000291142">
    <property type="component" value="Unassembled WGS sequence"/>
</dbReference>
<keyword evidence="2" id="KW-1185">Reference proteome</keyword>
<dbReference type="InterPro" id="IPR015943">
    <property type="entry name" value="WD40/YVTN_repeat-like_dom_sf"/>
</dbReference>
<gene>
    <name evidence="1" type="ORF">EYD45_07430</name>
</gene>
<dbReference type="GO" id="GO:0005524">
    <property type="term" value="F:ATP binding"/>
    <property type="evidence" value="ECO:0007669"/>
    <property type="project" value="UniProtKB-KW"/>
</dbReference>
<sequence>MKTSYTALIFMVAILTISCNNKKKEKLKNVEVESETNVVKPSLEFLWETDSLLTTCEAVLFDKASQTIYVANVNNSPWGKDNNGFISTINTNGEITALKWAEGLSGPKGMGILHGKLYVNDIDRVVEIDLLSKKATNTFSVEDNPHLNDITVGNNTVFVSGSNSDAIYEITEGKITEVAKDSLGRLNGLSFQKEGMYYAASRSHNFGIYNKDDNTFKTLTTDIGHGDGIVRLENGDFIVSSWQGELFYIYSKDWTKTQLLDTRDKKINAADIDYIPDTQTLLVPTFFHNRVMAYKVKFE</sequence>
<dbReference type="SUPFAM" id="SSF63829">
    <property type="entry name" value="Calcium-dependent phosphotriesterase"/>
    <property type="match status" value="1"/>
</dbReference>
<accession>A0A4Q9FFL8</accession>
<evidence type="ECO:0000313" key="1">
    <source>
        <dbReference type="EMBL" id="TBN04441.1"/>
    </source>
</evidence>
<name>A0A4Q9FFL8_9FLAO</name>
<protein>
    <submittedName>
        <fullName evidence="1">ATP-binding protein</fullName>
    </submittedName>
</protein>
<dbReference type="Gene3D" id="2.130.10.10">
    <property type="entry name" value="YVTN repeat-like/Quinoprotein amine dehydrogenase"/>
    <property type="match status" value="1"/>
</dbReference>
<evidence type="ECO:0000313" key="2">
    <source>
        <dbReference type="Proteomes" id="UP000291142"/>
    </source>
</evidence>
<comment type="caution">
    <text evidence="1">The sequence shown here is derived from an EMBL/GenBank/DDBJ whole genome shotgun (WGS) entry which is preliminary data.</text>
</comment>
<proteinExistence type="predicted"/>
<keyword evidence="1" id="KW-0067">ATP-binding</keyword>
<dbReference type="PROSITE" id="PS51257">
    <property type="entry name" value="PROKAR_LIPOPROTEIN"/>
    <property type="match status" value="1"/>
</dbReference>
<keyword evidence="1" id="KW-0547">Nucleotide-binding</keyword>
<reference evidence="1 2" key="1">
    <citation type="submission" date="2019-02" db="EMBL/GenBank/DDBJ databases">
        <title>Hyunsoonleella sp., isolated from marine sediment.</title>
        <authorList>
            <person name="Liu B.-T."/>
        </authorList>
    </citation>
    <scope>NUCLEOTIDE SEQUENCE [LARGE SCALE GENOMIC DNA]</scope>
    <source>
        <strain evidence="1 2">T58</strain>
    </source>
</reference>
<dbReference type="RefSeq" id="WP_130963910.1">
    <property type="nucleotide sequence ID" value="NZ_SIRT01000004.1"/>
</dbReference>
<dbReference type="AlphaFoldDB" id="A0A4Q9FFL8"/>
<dbReference type="EMBL" id="SIRT01000004">
    <property type="protein sequence ID" value="TBN04441.1"/>
    <property type="molecule type" value="Genomic_DNA"/>
</dbReference>
<organism evidence="1 2">
    <name type="scientific">Hyunsoonleella flava</name>
    <dbReference type="NCBI Taxonomy" id="2527939"/>
    <lineage>
        <taxon>Bacteria</taxon>
        <taxon>Pseudomonadati</taxon>
        <taxon>Bacteroidota</taxon>
        <taxon>Flavobacteriia</taxon>
        <taxon>Flavobacteriales</taxon>
        <taxon>Flavobacteriaceae</taxon>
    </lineage>
</organism>
<dbReference type="OrthoDB" id="7675395at2"/>